<dbReference type="InterPro" id="IPR014395">
    <property type="entry name" value="Pen/GL7ACA/AHL_acylase"/>
</dbReference>
<dbReference type="CDD" id="cd03747">
    <property type="entry name" value="Ntn_PGA_like"/>
    <property type="match status" value="1"/>
</dbReference>
<comment type="caution">
    <text evidence="4">The sequence shown here is derived from an EMBL/GenBank/DDBJ whole genome shotgun (WGS) entry which is preliminary data.</text>
</comment>
<dbReference type="PIRSF" id="PIRSF001227">
    <property type="entry name" value="Pen_acylase"/>
    <property type="match status" value="1"/>
</dbReference>
<evidence type="ECO:0000256" key="2">
    <source>
        <dbReference type="ARBA" id="ARBA00022801"/>
    </source>
</evidence>
<name>A0ABU5VV64_9BACT</name>
<dbReference type="InterPro" id="IPR029055">
    <property type="entry name" value="Ntn_hydrolases_N"/>
</dbReference>
<dbReference type="InterPro" id="IPR023343">
    <property type="entry name" value="Penicillin_amidase_dom1"/>
</dbReference>
<dbReference type="PANTHER" id="PTHR34218">
    <property type="entry name" value="PEPTIDASE S45 PENICILLIN AMIDASE"/>
    <property type="match status" value="1"/>
</dbReference>
<dbReference type="Proteomes" id="UP001302274">
    <property type="component" value="Unassembled WGS sequence"/>
</dbReference>
<comment type="similarity">
    <text evidence="1">Belongs to the peptidase S45 family.</text>
</comment>
<dbReference type="Gene3D" id="2.30.120.10">
    <property type="match status" value="1"/>
</dbReference>
<dbReference type="Gene3D" id="1.10.439.10">
    <property type="entry name" value="Penicillin Amidohydrolase, domain 1"/>
    <property type="match status" value="1"/>
</dbReference>
<dbReference type="GO" id="GO:0016787">
    <property type="term" value="F:hydrolase activity"/>
    <property type="evidence" value="ECO:0007669"/>
    <property type="project" value="UniProtKB-KW"/>
</dbReference>
<dbReference type="EC" id="3.5.1.-" evidence="4"/>
<organism evidence="4 5">
    <name type="scientific">Bacteriovorax antarcticus</name>
    <dbReference type="NCBI Taxonomy" id="3088717"/>
    <lineage>
        <taxon>Bacteria</taxon>
        <taxon>Pseudomonadati</taxon>
        <taxon>Bdellovibrionota</taxon>
        <taxon>Bacteriovoracia</taxon>
        <taxon>Bacteriovoracales</taxon>
        <taxon>Bacteriovoracaceae</taxon>
        <taxon>Bacteriovorax</taxon>
    </lineage>
</organism>
<proteinExistence type="inferred from homology"/>
<sequence length="792" mass="90029">MNTSSSKKKTLKISLFLVAVLFLVVLVGGYEFVKARVPQMSGELNLRNLSAPVEVVRDQNGIPHITAKNNRDAFRALGFVMASERLFQMEVSRRLAEGELAELFGQKALASDKLFRNLGLKSESEKMIKRKLAENSFDPEMVEELGAYYDGVNQFIEKGPMPIEFVMLGLKPRPFSMVDGQSFVGLMGFSFGIAIMTEPLLTKLVTRIGGDLVEDLRNEKIPGNLTRVVSVEQNITESVLKIVADLENGFNLFEGSNGWLLSGKKTVSGSPMLANDPHISYSHPGIWFEAHIKTPTFETYGHFLSLIPFPILSHNRERAWGLTMTLTDDMDIFKENVDLKEKIYVYKGEKKPLTSRVEVIKVKGAPDYEMTVFSTHHGPILDHALSDTSADKSLSLQWAFYDEANDPFTTVFKMGRAKNMTEFKAAVATGKAPGLNILYADKENIGWWMFGEVWKKRPGIKSDFILNGENGQDEILGSLTFDEKPHMENPASGMIVSANSRPEGYPANLRGDWQPDDRYKTIENVLSHKEKWSPEETMELQSLSMNFENKLLVETLLRDTNFASESERKSYQKYFEILKSWNLSSEIESIAPSIYYSWTREIQKKLLKDLTEDEREVFAKVPNGWIFLKRVVLEKESPWWKKYDRGDLFRETLAQTIVDLEKKFGKNTDNWQWGKLHTIEYAHPFGRIKPLNYVFNLGPFPIPGATQEVNNQKVTSFKGDFEVKAGPSTRRIIDFSHPEKSWGILPAGNSGHLLSPFYNNQVKKFIAGEYRDQLLDLDAKDVRFKLILNPAQ</sequence>
<accession>A0ABU5VV64</accession>
<evidence type="ECO:0000313" key="4">
    <source>
        <dbReference type="EMBL" id="MEA9356507.1"/>
    </source>
</evidence>
<dbReference type="InterPro" id="IPR002692">
    <property type="entry name" value="S45"/>
</dbReference>
<dbReference type="PANTHER" id="PTHR34218:SF5">
    <property type="entry name" value="PENICILLIN ACYLASE FAMILY PROTEIN"/>
    <property type="match status" value="1"/>
</dbReference>
<evidence type="ECO:0000256" key="3">
    <source>
        <dbReference type="ARBA" id="ARBA00023145"/>
    </source>
</evidence>
<keyword evidence="3" id="KW-0865">Zymogen</keyword>
<dbReference type="Gene3D" id="1.10.1400.10">
    <property type="match status" value="1"/>
</dbReference>
<dbReference type="SUPFAM" id="SSF56235">
    <property type="entry name" value="N-terminal nucleophile aminohydrolases (Ntn hydrolases)"/>
    <property type="match status" value="1"/>
</dbReference>
<dbReference type="InterPro" id="IPR043147">
    <property type="entry name" value="Penicillin_amidase_A-knob"/>
</dbReference>
<keyword evidence="5" id="KW-1185">Reference proteome</keyword>
<dbReference type="RefSeq" id="WP_323576211.1">
    <property type="nucleotide sequence ID" value="NZ_JAYGJQ010000001.1"/>
</dbReference>
<evidence type="ECO:0000256" key="1">
    <source>
        <dbReference type="ARBA" id="ARBA00006586"/>
    </source>
</evidence>
<dbReference type="InterPro" id="IPR043146">
    <property type="entry name" value="Penicillin_amidase_N_B-knob"/>
</dbReference>
<dbReference type="Pfam" id="PF01804">
    <property type="entry name" value="Penicil_amidase"/>
    <property type="match status" value="1"/>
</dbReference>
<dbReference type="Gene3D" id="3.60.20.10">
    <property type="entry name" value="Glutamine Phosphoribosylpyrophosphate, subunit 1, domain 1"/>
    <property type="match status" value="1"/>
</dbReference>
<dbReference type="EMBL" id="JAYGJQ010000001">
    <property type="protein sequence ID" value="MEA9356507.1"/>
    <property type="molecule type" value="Genomic_DNA"/>
</dbReference>
<evidence type="ECO:0000313" key="5">
    <source>
        <dbReference type="Proteomes" id="UP001302274"/>
    </source>
</evidence>
<reference evidence="4 5" key="1">
    <citation type="submission" date="2023-11" db="EMBL/GenBank/DDBJ databases">
        <title>A Novel Polar Bacteriovorax (B. antarcticus) Isolated from the Biocrust in Antarctica.</title>
        <authorList>
            <person name="Mun W."/>
            <person name="Choi S.Y."/>
            <person name="Mitchell R.J."/>
        </authorList>
    </citation>
    <scope>NUCLEOTIDE SEQUENCE [LARGE SCALE GENOMIC DNA]</scope>
    <source>
        <strain evidence="4 5">PP10</strain>
    </source>
</reference>
<protein>
    <submittedName>
        <fullName evidence="4">Penicillin acylase family protein</fullName>
        <ecNumber evidence="4">3.5.1.-</ecNumber>
    </submittedName>
</protein>
<keyword evidence="2 4" id="KW-0378">Hydrolase</keyword>
<gene>
    <name evidence="4" type="ORF">SHI21_09845</name>
</gene>